<evidence type="ECO:0000313" key="1">
    <source>
        <dbReference type="EMBL" id="KAJ8304664.1"/>
    </source>
</evidence>
<evidence type="ECO:0000313" key="2">
    <source>
        <dbReference type="Proteomes" id="UP001217089"/>
    </source>
</evidence>
<name>A0ABQ9EIR5_TEGGR</name>
<sequence length="66" mass="7970">MRFVPLFLIYISQSKNLRKSKKIKCAFYFCDESNPPAVENDMKIEQLIEKKSFSKFHIFYLILIIY</sequence>
<dbReference type="EMBL" id="JARBDR010000903">
    <property type="protein sequence ID" value="KAJ8304664.1"/>
    <property type="molecule type" value="Genomic_DNA"/>
</dbReference>
<organism evidence="1 2">
    <name type="scientific">Tegillarca granosa</name>
    <name type="common">Malaysian cockle</name>
    <name type="synonym">Anadara granosa</name>
    <dbReference type="NCBI Taxonomy" id="220873"/>
    <lineage>
        <taxon>Eukaryota</taxon>
        <taxon>Metazoa</taxon>
        <taxon>Spiralia</taxon>
        <taxon>Lophotrochozoa</taxon>
        <taxon>Mollusca</taxon>
        <taxon>Bivalvia</taxon>
        <taxon>Autobranchia</taxon>
        <taxon>Pteriomorphia</taxon>
        <taxon>Arcoida</taxon>
        <taxon>Arcoidea</taxon>
        <taxon>Arcidae</taxon>
        <taxon>Tegillarca</taxon>
    </lineage>
</organism>
<dbReference type="Proteomes" id="UP001217089">
    <property type="component" value="Unassembled WGS sequence"/>
</dbReference>
<gene>
    <name evidence="1" type="ORF">KUTeg_018247</name>
</gene>
<protein>
    <submittedName>
        <fullName evidence="1">Uncharacterized protein</fullName>
    </submittedName>
</protein>
<accession>A0ABQ9EIR5</accession>
<proteinExistence type="predicted"/>
<comment type="caution">
    <text evidence="1">The sequence shown here is derived from an EMBL/GenBank/DDBJ whole genome shotgun (WGS) entry which is preliminary data.</text>
</comment>
<reference evidence="1 2" key="1">
    <citation type="submission" date="2022-12" db="EMBL/GenBank/DDBJ databases">
        <title>Chromosome-level genome of Tegillarca granosa.</title>
        <authorList>
            <person name="Kim J."/>
        </authorList>
    </citation>
    <scope>NUCLEOTIDE SEQUENCE [LARGE SCALE GENOMIC DNA]</scope>
    <source>
        <strain evidence="1">Teg-2019</strain>
        <tissue evidence="1">Adductor muscle</tissue>
    </source>
</reference>
<keyword evidence="2" id="KW-1185">Reference proteome</keyword>